<protein>
    <recommendedName>
        <fullName evidence="2">histidine kinase</fullName>
        <ecNumber evidence="2">2.7.13.3</ecNumber>
    </recommendedName>
</protein>
<feature type="transmembrane region" description="Helical" evidence="10">
    <location>
        <begin position="56"/>
        <end position="79"/>
    </location>
</feature>
<dbReference type="Gene3D" id="3.30.450.20">
    <property type="entry name" value="PAS domain"/>
    <property type="match status" value="3"/>
</dbReference>
<evidence type="ECO:0000256" key="2">
    <source>
        <dbReference type="ARBA" id="ARBA00012438"/>
    </source>
</evidence>
<dbReference type="CDD" id="cd00082">
    <property type="entry name" value="HisKA"/>
    <property type="match status" value="1"/>
</dbReference>
<dbReference type="OrthoDB" id="9796100at2"/>
<keyword evidence="7" id="KW-0067">ATP-binding</keyword>
<organism evidence="14 15">
    <name type="scientific">Cohaesibacter gelatinilyticus</name>
    <dbReference type="NCBI Taxonomy" id="372072"/>
    <lineage>
        <taxon>Bacteria</taxon>
        <taxon>Pseudomonadati</taxon>
        <taxon>Pseudomonadota</taxon>
        <taxon>Alphaproteobacteria</taxon>
        <taxon>Hyphomicrobiales</taxon>
        <taxon>Cohaesibacteraceae</taxon>
    </lineage>
</organism>
<evidence type="ECO:0000313" key="15">
    <source>
        <dbReference type="Proteomes" id="UP000219439"/>
    </source>
</evidence>
<feature type="domain" description="Histidine kinase" evidence="11">
    <location>
        <begin position="514"/>
        <end position="737"/>
    </location>
</feature>
<evidence type="ECO:0000256" key="6">
    <source>
        <dbReference type="ARBA" id="ARBA00022777"/>
    </source>
</evidence>
<evidence type="ECO:0000256" key="9">
    <source>
        <dbReference type="PROSITE-ProRule" id="PRU00169"/>
    </source>
</evidence>
<dbReference type="SUPFAM" id="SSF55785">
    <property type="entry name" value="PYP-like sensor domain (PAS domain)"/>
    <property type="match status" value="3"/>
</dbReference>
<dbReference type="PANTHER" id="PTHR43065:SF42">
    <property type="entry name" value="TWO-COMPONENT SENSOR PPRA"/>
    <property type="match status" value="1"/>
</dbReference>
<comment type="catalytic activity">
    <reaction evidence="1">
        <text>ATP + protein L-histidine = ADP + protein N-phospho-L-histidine.</text>
        <dbReference type="EC" id="2.7.13.3"/>
    </reaction>
</comment>
<keyword evidence="3 9" id="KW-0597">Phosphoprotein</keyword>
<dbReference type="InterPro" id="IPR003594">
    <property type="entry name" value="HATPase_dom"/>
</dbReference>
<dbReference type="InterPro" id="IPR036890">
    <property type="entry name" value="HATPase_C_sf"/>
</dbReference>
<dbReference type="InterPro" id="IPR035965">
    <property type="entry name" value="PAS-like_dom_sf"/>
</dbReference>
<dbReference type="EC" id="2.7.13.3" evidence="2"/>
<feature type="domain" description="Response regulatory" evidence="12">
    <location>
        <begin position="769"/>
        <end position="885"/>
    </location>
</feature>
<dbReference type="GO" id="GO:0005524">
    <property type="term" value="F:ATP binding"/>
    <property type="evidence" value="ECO:0007669"/>
    <property type="project" value="UniProtKB-KW"/>
</dbReference>
<evidence type="ECO:0000256" key="1">
    <source>
        <dbReference type="ARBA" id="ARBA00000085"/>
    </source>
</evidence>
<gene>
    <name evidence="14" type="ORF">SAMN06265368_1811</name>
</gene>
<dbReference type="PROSITE" id="PS50112">
    <property type="entry name" value="PAS"/>
    <property type="match status" value="1"/>
</dbReference>
<dbReference type="SUPFAM" id="SSF47384">
    <property type="entry name" value="Homodimeric domain of signal transducing histidine kinase"/>
    <property type="match status" value="1"/>
</dbReference>
<dbReference type="Gene3D" id="3.40.50.2300">
    <property type="match status" value="1"/>
</dbReference>
<dbReference type="Pfam" id="PF00989">
    <property type="entry name" value="PAS"/>
    <property type="match status" value="1"/>
</dbReference>
<dbReference type="SMART" id="SM00091">
    <property type="entry name" value="PAS"/>
    <property type="match status" value="3"/>
</dbReference>
<evidence type="ECO:0000256" key="7">
    <source>
        <dbReference type="ARBA" id="ARBA00022840"/>
    </source>
</evidence>
<evidence type="ECO:0000313" key="14">
    <source>
        <dbReference type="EMBL" id="SNZ08782.1"/>
    </source>
</evidence>
<keyword evidence="4" id="KW-0808">Transferase</keyword>
<evidence type="ECO:0000259" key="13">
    <source>
        <dbReference type="PROSITE" id="PS50112"/>
    </source>
</evidence>
<dbReference type="InterPro" id="IPR011006">
    <property type="entry name" value="CheY-like_superfamily"/>
</dbReference>
<feature type="transmembrane region" description="Helical" evidence="10">
    <location>
        <begin position="26"/>
        <end position="44"/>
    </location>
</feature>
<dbReference type="Proteomes" id="UP000219439">
    <property type="component" value="Unassembled WGS sequence"/>
</dbReference>
<dbReference type="AlphaFoldDB" id="A0A285NH06"/>
<dbReference type="InterPro" id="IPR013767">
    <property type="entry name" value="PAS_fold"/>
</dbReference>
<dbReference type="Pfam" id="PF13426">
    <property type="entry name" value="PAS_9"/>
    <property type="match status" value="1"/>
</dbReference>
<sequence length="887" mass="97417">MGENVSQNTETQAIIDRSERSGSVKWLIFLALILVLAAVGLAFYQGEAGGKLQLLFLGLLAGVGILSLLGMAVGLVQLGQKQAPHHLTRQFVDSMQDGVLVCSSKGHIVYANQYYAQLTEAPAAEAVRSIERTFAGEPDAAEAVYRLSEAAREGRSAMEEFRLSRGLAGRTSEEERGNAGRWFRVKVQVMDDLDEKGKKDQLAVWQISDITRDRERQENIFQELQLAINYLDHAPAGFFSAEPDGRVIYMNATLADWLGYDLAQFEPRDLVLKDLISGDGTALLAGAVANPGMAKTEMIDLDLVKRNGQSLPVRLMHRVPTASDGTSGASRTLVLNRSPGEEISEELRVAEVRFARFFNNTPIAIAALTGDGKVVRTNAPFVRMFHDVPPDDFPADDVTVEDAEDAEIVSDAVADVEVSQGITLMKMVAEKNRDELAAAIEEALGGKSHIAPVESELFHDSERTVRFFLSGVEDSEGDDEQVIVYALETTEQRALEVQFTQSQKMQAVGQLAGGVAHDFNNVLTAIIGFSDLLLASHRPSDPAFQDIMNIKQNANRAASLVRQLLAFSRRQTLRPQTLSLSEVLANLSILLDRLLGEKVELDVVHGRDLWPVKADLNQLEQVIVNLAVNARDAMPEGGQLTIQTRNLNEEEASQMPYKVLQPSDYVLLEVLDSGTGIPPEIREKIFEPFFSTKDVGKGTGLGLSTVYGIVKQTGGFIFLESEMGQGTTFRIFLPRFVEEAKDDVLEIEVEADMPPPAPETVEDLTGSATILLVEDEEAVRAFAARALASRGYTVHEAGSGVEALELIEEIEEGVDLVVSDVVMPEMDGPTMLGELRKKRPDIRVIFMSGYAEEAFRKNLPENEEFGFLPKPFSLKQLAVKIKEMLEE</sequence>
<reference evidence="14 15" key="1">
    <citation type="submission" date="2017-09" db="EMBL/GenBank/DDBJ databases">
        <authorList>
            <person name="Ehlers B."/>
            <person name="Leendertz F.H."/>
        </authorList>
    </citation>
    <scope>NUCLEOTIDE SEQUENCE [LARGE SCALE GENOMIC DNA]</scope>
    <source>
        <strain evidence="14 15">DSM 18289</strain>
    </source>
</reference>
<dbReference type="Pfam" id="PF13188">
    <property type="entry name" value="PAS_8"/>
    <property type="match status" value="1"/>
</dbReference>
<dbReference type="InterPro" id="IPR005467">
    <property type="entry name" value="His_kinase_dom"/>
</dbReference>
<keyword evidence="10" id="KW-0472">Membrane</keyword>
<keyword evidence="10" id="KW-1133">Transmembrane helix</keyword>
<dbReference type="Pfam" id="PF00512">
    <property type="entry name" value="HisKA"/>
    <property type="match status" value="1"/>
</dbReference>
<evidence type="ECO:0000256" key="5">
    <source>
        <dbReference type="ARBA" id="ARBA00022741"/>
    </source>
</evidence>
<dbReference type="SMART" id="SM00388">
    <property type="entry name" value="HisKA"/>
    <property type="match status" value="1"/>
</dbReference>
<keyword evidence="15" id="KW-1185">Reference proteome</keyword>
<keyword evidence="8" id="KW-0902">Two-component regulatory system</keyword>
<keyword evidence="6 14" id="KW-0418">Kinase</keyword>
<keyword evidence="10" id="KW-0812">Transmembrane</keyword>
<evidence type="ECO:0000256" key="4">
    <source>
        <dbReference type="ARBA" id="ARBA00022679"/>
    </source>
</evidence>
<dbReference type="InterPro" id="IPR036097">
    <property type="entry name" value="HisK_dim/P_sf"/>
</dbReference>
<evidence type="ECO:0000259" key="11">
    <source>
        <dbReference type="PROSITE" id="PS50109"/>
    </source>
</evidence>
<dbReference type="SUPFAM" id="SSF55874">
    <property type="entry name" value="ATPase domain of HSP90 chaperone/DNA topoisomerase II/histidine kinase"/>
    <property type="match status" value="1"/>
</dbReference>
<dbReference type="InterPro" id="IPR004358">
    <property type="entry name" value="Sig_transdc_His_kin-like_C"/>
</dbReference>
<evidence type="ECO:0000256" key="10">
    <source>
        <dbReference type="SAM" id="Phobius"/>
    </source>
</evidence>
<dbReference type="Gene3D" id="1.10.287.130">
    <property type="match status" value="1"/>
</dbReference>
<dbReference type="FunFam" id="1.10.287.130:FF:000037">
    <property type="entry name" value="Hybrid sensor histidine kinase/response regulator"/>
    <property type="match status" value="1"/>
</dbReference>
<proteinExistence type="predicted"/>
<feature type="modified residue" description="4-aspartylphosphate" evidence="9">
    <location>
        <position position="820"/>
    </location>
</feature>
<dbReference type="Gene3D" id="3.30.565.10">
    <property type="entry name" value="Histidine kinase-like ATPase, C-terminal domain"/>
    <property type="match status" value="1"/>
</dbReference>
<dbReference type="Pfam" id="PF00072">
    <property type="entry name" value="Response_reg"/>
    <property type="match status" value="1"/>
</dbReference>
<evidence type="ECO:0000259" key="12">
    <source>
        <dbReference type="PROSITE" id="PS50110"/>
    </source>
</evidence>
<dbReference type="InterPro" id="IPR000014">
    <property type="entry name" value="PAS"/>
</dbReference>
<dbReference type="SUPFAM" id="SSF52172">
    <property type="entry name" value="CheY-like"/>
    <property type="match status" value="1"/>
</dbReference>
<keyword evidence="5" id="KW-0547">Nucleotide-binding</keyword>
<dbReference type="InterPro" id="IPR003661">
    <property type="entry name" value="HisK_dim/P_dom"/>
</dbReference>
<evidence type="ECO:0000256" key="8">
    <source>
        <dbReference type="ARBA" id="ARBA00023012"/>
    </source>
</evidence>
<dbReference type="PANTHER" id="PTHR43065">
    <property type="entry name" value="SENSOR HISTIDINE KINASE"/>
    <property type="match status" value="1"/>
</dbReference>
<dbReference type="PROSITE" id="PS50110">
    <property type="entry name" value="RESPONSE_REGULATORY"/>
    <property type="match status" value="1"/>
</dbReference>
<dbReference type="GO" id="GO:0000155">
    <property type="term" value="F:phosphorelay sensor kinase activity"/>
    <property type="evidence" value="ECO:0007669"/>
    <property type="project" value="InterPro"/>
</dbReference>
<accession>A0A285NH06</accession>
<dbReference type="PRINTS" id="PR00344">
    <property type="entry name" value="BCTRLSENSOR"/>
</dbReference>
<dbReference type="EMBL" id="OBEL01000001">
    <property type="protein sequence ID" value="SNZ08782.1"/>
    <property type="molecule type" value="Genomic_DNA"/>
</dbReference>
<dbReference type="GO" id="GO:0006355">
    <property type="term" value="P:regulation of DNA-templated transcription"/>
    <property type="evidence" value="ECO:0007669"/>
    <property type="project" value="InterPro"/>
</dbReference>
<dbReference type="SMART" id="SM00448">
    <property type="entry name" value="REC"/>
    <property type="match status" value="1"/>
</dbReference>
<dbReference type="InterPro" id="IPR001789">
    <property type="entry name" value="Sig_transdc_resp-reg_receiver"/>
</dbReference>
<dbReference type="CDD" id="cd00130">
    <property type="entry name" value="PAS"/>
    <property type="match status" value="1"/>
</dbReference>
<dbReference type="SMART" id="SM00387">
    <property type="entry name" value="HATPase_c"/>
    <property type="match status" value="1"/>
</dbReference>
<name>A0A285NH06_9HYPH</name>
<dbReference type="Pfam" id="PF02518">
    <property type="entry name" value="HATPase_c"/>
    <property type="match status" value="1"/>
</dbReference>
<dbReference type="PROSITE" id="PS50109">
    <property type="entry name" value="HIS_KIN"/>
    <property type="match status" value="1"/>
</dbReference>
<evidence type="ECO:0000256" key="3">
    <source>
        <dbReference type="ARBA" id="ARBA00022553"/>
    </source>
</evidence>
<feature type="domain" description="PAS" evidence="13">
    <location>
        <begin position="231"/>
        <end position="276"/>
    </location>
</feature>